<dbReference type="GO" id="GO:0071555">
    <property type="term" value="P:cell wall organization"/>
    <property type="evidence" value="ECO:0007669"/>
    <property type="project" value="UniProtKB-KW"/>
</dbReference>
<keyword evidence="7 13" id="KW-0472">Membrane</keyword>
<dbReference type="EC" id="2.4.1.32" evidence="11"/>
<evidence type="ECO:0000256" key="11">
    <source>
        <dbReference type="ARBA" id="ARBA00066505"/>
    </source>
</evidence>
<dbReference type="FunFam" id="3.90.550.10:FF:000015">
    <property type="entry name" value="Glucomannan 4-beta-mannosyltransferase 9"/>
    <property type="match status" value="1"/>
</dbReference>
<comment type="similarity">
    <text evidence="10">Belongs to the glycosyltransferase 2 family. Plant cellulose synthase-like A subfamily.</text>
</comment>
<comment type="catalytic activity">
    <reaction evidence="9">
        <text>GDP-mannose + (glucomannan)n = GDP + (glucomannan)n+1.</text>
        <dbReference type="EC" id="2.4.1.32"/>
    </reaction>
</comment>
<feature type="domain" description="Glycosyltransferase 2-like" evidence="14">
    <location>
        <begin position="190"/>
        <end position="383"/>
    </location>
</feature>
<keyword evidence="5 13" id="KW-1133">Transmembrane helix</keyword>
<dbReference type="AlphaFoldDB" id="A0A2P5AK76"/>
<dbReference type="GO" id="GO:0051753">
    <property type="term" value="F:mannan synthase activity"/>
    <property type="evidence" value="ECO:0007669"/>
    <property type="project" value="TreeGrafter"/>
</dbReference>
<evidence type="ECO:0000256" key="4">
    <source>
        <dbReference type="ARBA" id="ARBA00022692"/>
    </source>
</evidence>
<evidence type="ECO:0000256" key="2">
    <source>
        <dbReference type="ARBA" id="ARBA00022676"/>
    </source>
</evidence>
<evidence type="ECO:0000313" key="15">
    <source>
        <dbReference type="EMBL" id="PON36952.1"/>
    </source>
</evidence>
<evidence type="ECO:0000256" key="13">
    <source>
        <dbReference type="SAM" id="Phobius"/>
    </source>
</evidence>
<dbReference type="Pfam" id="PF13632">
    <property type="entry name" value="Glyco_trans_2_3"/>
    <property type="match status" value="1"/>
</dbReference>
<sequence length="533" mass="61082">MERLSSTTTIPDAFQGARDDISGQMSLIWEQAKAPLIVPALRLLVFVCLAMSVMLFIEKVYMGVVITFIKLFRRRPEKRYKWEPIRDDVELGNSAYPMVLVQIPMYNEREVYQLSIGAACGLSWPSDRIIIQVLDDSTDQTIKSLVELECQRRANKGINIKYEIRDNRNGYKAGALKEGMKHSYVKHCDYVAIFDADFQPEPDFLWRTVPFLVHNPEVALVQARWKFVNSDECLMTRMQEMSLDYHFTVEQEVGSAAYAFFGFNGTAGVWRLSALNEAGGWKDRTTVEDMDLAVRASLKGWKFVYLSDLKVKSELPSTFKAYRYQQHRWSCGPANLFKKMAMEILRNKKVAPLKKFHVLYSFFFVRKIVAHIVTFVFYCVVLPATVLAPEVEVPKWGAVYIPSIITLLNAVGTPRSFHLLIFWILFENVMSLHRTKATFIGLLEAGRVNEWIVTDKLGDALKTKAATKAFKKPRFKIGERIHLLELTVGAYLFFVGCYDLSFGKNRYFIFLFFQSFAFLIAGVGYVGTFVPNA</sequence>
<dbReference type="PANTHER" id="PTHR32044">
    <property type="entry name" value="GLUCOMANNAN 4-BETA-MANNOSYLTRANSFERASE 9"/>
    <property type="match status" value="1"/>
</dbReference>
<dbReference type="InterPro" id="IPR001173">
    <property type="entry name" value="Glyco_trans_2-like"/>
</dbReference>
<protein>
    <recommendedName>
        <fullName evidence="11">glucomannan 4-beta-mannosyltransferase</fullName>
        <ecNumber evidence="11">2.4.1.32</ecNumber>
    </recommendedName>
    <alternativeName>
        <fullName evidence="12">Glucomannan synthase</fullName>
    </alternativeName>
</protein>
<dbReference type="SUPFAM" id="SSF53448">
    <property type="entry name" value="Nucleotide-diphospho-sugar transferases"/>
    <property type="match status" value="1"/>
</dbReference>
<dbReference type="PANTHER" id="PTHR32044:SF21">
    <property type="entry name" value="GLUCOMANNAN 4-BETA-MANNOSYLTRANSFERASE 3-RELATED"/>
    <property type="match status" value="1"/>
</dbReference>
<evidence type="ECO:0000256" key="6">
    <source>
        <dbReference type="ARBA" id="ARBA00023034"/>
    </source>
</evidence>
<accession>A0A2P5AK76</accession>
<evidence type="ECO:0000256" key="12">
    <source>
        <dbReference type="ARBA" id="ARBA00076024"/>
    </source>
</evidence>
<dbReference type="GO" id="GO:0000139">
    <property type="term" value="C:Golgi membrane"/>
    <property type="evidence" value="ECO:0007669"/>
    <property type="project" value="UniProtKB-SubCell"/>
</dbReference>
<evidence type="ECO:0000259" key="14">
    <source>
        <dbReference type="Pfam" id="PF13632"/>
    </source>
</evidence>
<evidence type="ECO:0000256" key="8">
    <source>
        <dbReference type="ARBA" id="ARBA00023316"/>
    </source>
</evidence>
<comment type="caution">
    <text evidence="15">The sequence shown here is derived from an EMBL/GenBank/DDBJ whole genome shotgun (WGS) entry which is preliminary data.</text>
</comment>
<dbReference type="OrthoDB" id="72851at2759"/>
<dbReference type="InParanoid" id="A0A2P5AK76"/>
<dbReference type="GO" id="GO:0047259">
    <property type="term" value="F:glucomannan 4-beta-mannosyltransferase activity"/>
    <property type="evidence" value="ECO:0007669"/>
    <property type="project" value="UniProtKB-EC"/>
</dbReference>
<dbReference type="EMBL" id="JXTC01000808">
    <property type="protein sequence ID" value="PON36952.1"/>
    <property type="molecule type" value="Genomic_DNA"/>
</dbReference>
<proteinExistence type="inferred from homology"/>
<dbReference type="CDD" id="cd06437">
    <property type="entry name" value="CESA_CaSu_A2"/>
    <property type="match status" value="1"/>
</dbReference>
<feature type="transmembrane region" description="Helical" evidence="13">
    <location>
        <begin position="481"/>
        <end position="501"/>
    </location>
</feature>
<feature type="transmembrane region" description="Helical" evidence="13">
    <location>
        <begin position="368"/>
        <end position="388"/>
    </location>
</feature>
<dbReference type="InterPro" id="IPR029044">
    <property type="entry name" value="Nucleotide-diphossugar_trans"/>
</dbReference>
<organism evidence="15 16">
    <name type="scientific">Trema orientale</name>
    <name type="common">Charcoal tree</name>
    <name type="synonym">Celtis orientalis</name>
    <dbReference type="NCBI Taxonomy" id="63057"/>
    <lineage>
        <taxon>Eukaryota</taxon>
        <taxon>Viridiplantae</taxon>
        <taxon>Streptophyta</taxon>
        <taxon>Embryophyta</taxon>
        <taxon>Tracheophyta</taxon>
        <taxon>Spermatophyta</taxon>
        <taxon>Magnoliopsida</taxon>
        <taxon>eudicotyledons</taxon>
        <taxon>Gunneridae</taxon>
        <taxon>Pentapetalae</taxon>
        <taxon>rosids</taxon>
        <taxon>fabids</taxon>
        <taxon>Rosales</taxon>
        <taxon>Cannabaceae</taxon>
        <taxon>Trema</taxon>
    </lineage>
</organism>
<keyword evidence="2" id="KW-0328">Glycosyltransferase</keyword>
<keyword evidence="6" id="KW-0333">Golgi apparatus</keyword>
<evidence type="ECO:0000256" key="9">
    <source>
        <dbReference type="ARBA" id="ARBA00051800"/>
    </source>
</evidence>
<name>A0A2P5AK76_TREOI</name>
<gene>
    <name evidence="15" type="ORF">TorRG33x02_348340</name>
</gene>
<dbReference type="Gene3D" id="3.90.550.10">
    <property type="entry name" value="Spore Coat Polysaccharide Biosynthesis Protein SpsA, Chain A"/>
    <property type="match status" value="1"/>
</dbReference>
<dbReference type="Proteomes" id="UP000237000">
    <property type="component" value="Unassembled WGS sequence"/>
</dbReference>
<evidence type="ECO:0000256" key="3">
    <source>
        <dbReference type="ARBA" id="ARBA00022679"/>
    </source>
</evidence>
<evidence type="ECO:0000256" key="1">
    <source>
        <dbReference type="ARBA" id="ARBA00004653"/>
    </source>
</evidence>
<keyword evidence="8" id="KW-0961">Cell wall biogenesis/degradation</keyword>
<evidence type="ECO:0000313" key="16">
    <source>
        <dbReference type="Proteomes" id="UP000237000"/>
    </source>
</evidence>
<dbReference type="FunCoup" id="A0A2P5AK76">
    <property type="interactions" value="17"/>
</dbReference>
<evidence type="ECO:0000256" key="5">
    <source>
        <dbReference type="ARBA" id="ARBA00022989"/>
    </source>
</evidence>
<comment type="subcellular location">
    <subcellularLocation>
        <location evidence="1">Golgi apparatus membrane</location>
        <topology evidence="1">Multi-pass membrane protein</topology>
    </subcellularLocation>
</comment>
<feature type="transmembrane region" description="Helical" evidence="13">
    <location>
        <begin position="43"/>
        <end position="72"/>
    </location>
</feature>
<keyword evidence="16" id="KW-1185">Reference proteome</keyword>
<evidence type="ECO:0000256" key="10">
    <source>
        <dbReference type="ARBA" id="ARBA00060879"/>
    </source>
</evidence>
<feature type="transmembrane region" description="Helical" evidence="13">
    <location>
        <begin position="400"/>
        <end position="426"/>
    </location>
</feature>
<feature type="transmembrane region" description="Helical" evidence="13">
    <location>
        <begin position="507"/>
        <end position="530"/>
    </location>
</feature>
<evidence type="ECO:0000256" key="7">
    <source>
        <dbReference type="ARBA" id="ARBA00023136"/>
    </source>
</evidence>
<keyword evidence="4 13" id="KW-0812">Transmembrane</keyword>
<dbReference type="STRING" id="63057.A0A2P5AK76"/>
<keyword evidence="3 15" id="KW-0808">Transferase</keyword>
<reference evidence="16" key="1">
    <citation type="submission" date="2016-06" db="EMBL/GenBank/DDBJ databases">
        <title>Parallel loss of symbiosis genes in relatives of nitrogen-fixing non-legume Parasponia.</title>
        <authorList>
            <person name="Van Velzen R."/>
            <person name="Holmer R."/>
            <person name="Bu F."/>
            <person name="Rutten L."/>
            <person name="Van Zeijl A."/>
            <person name="Liu W."/>
            <person name="Santuari L."/>
            <person name="Cao Q."/>
            <person name="Sharma T."/>
            <person name="Shen D."/>
            <person name="Roswanjaya Y."/>
            <person name="Wardhani T."/>
            <person name="Kalhor M.S."/>
            <person name="Jansen J."/>
            <person name="Van den Hoogen J."/>
            <person name="Gungor B."/>
            <person name="Hartog M."/>
            <person name="Hontelez J."/>
            <person name="Verver J."/>
            <person name="Yang W.-C."/>
            <person name="Schijlen E."/>
            <person name="Repin R."/>
            <person name="Schilthuizen M."/>
            <person name="Schranz E."/>
            <person name="Heidstra R."/>
            <person name="Miyata K."/>
            <person name="Fedorova E."/>
            <person name="Kohlen W."/>
            <person name="Bisseling T."/>
            <person name="Smit S."/>
            <person name="Geurts R."/>
        </authorList>
    </citation>
    <scope>NUCLEOTIDE SEQUENCE [LARGE SCALE GENOMIC DNA]</scope>
    <source>
        <strain evidence="16">cv. RG33-2</strain>
    </source>
</reference>